<dbReference type="AlphaFoldDB" id="V4LZG8"/>
<dbReference type="STRING" id="72664.V4LZG8"/>
<dbReference type="InterPro" id="IPR044851">
    <property type="entry name" value="Wax_synthase"/>
</dbReference>
<keyword evidence="3" id="KW-1185">Reference proteome</keyword>
<dbReference type="KEGG" id="eus:EUTSA_v10010933mg"/>
<protein>
    <submittedName>
        <fullName evidence="2">Uncharacterized protein</fullName>
    </submittedName>
</protein>
<keyword evidence="1" id="KW-0472">Membrane</keyword>
<dbReference type="EMBL" id="KI517435">
    <property type="protein sequence ID" value="ESQ45313.1"/>
    <property type="molecule type" value="Genomic_DNA"/>
</dbReference>
<organism evidence="2 3">
    <name type="scientific">Eutrema salsugineum</name>
    <name type="common">Saltwater cress</name>
    <name type="synonym">Sisymbrium salsugineum</name>
    <dbReference type="NCBI Taxonomy" id="72664"/>
    <lineage>
        <taxon>Eukaryota</taxon>
        <taxon>Viridiplantae</taxon>
        <taxon>Streptophyta</taxon>
        <taxon>Embryophyta</taxon>
        <taxon>Tracheophyta</taxon>
        <taxon>Spermatophyta</taxon>
        <taxon>Magnoliopsida</taxon>
        <taxon>eudicotyledons</taxon>
        <taxon>Gunneridae</taxon>
        <taxon>Pentapetalae</taxon>
        <taxon>rosids</taxon>
        <taxon>malvids</taxon>
        <taxon>Brassicales</taxon>
        <taxon>Brassicaceae</taxon>
        <taxon>Eutremeae</taxon>
        <taxon>Eutrema</taxon>
    </lineage>
</organism>
<dbReference type="PANTHER" id="PTHR31595">
    <property type="entry name" value="LONG-CHAIN-ALCOHOL O-FATTY-ACYLTRANSFERASE 3-RELATED"/>
    <property type="match status" value="1"/>
</dbReference>
<proteinExistence type="predicted"/>
<accession>V4LZG8</accession>
<dbReference type="Proteomes" id="UP000030689">
    <property type="component" value="Unassembled WGS sequence"/>
</dbReference>
<name>V4LZG8_EUTSA</name>
<gene>
    <name evidence="2" type="ORF">EUTSA_v10010933mg</name>
</gene>
<evidence type="ECO:0000313" key="2">
    <source>
        <dbReference type="EMBL" id="ESQ45313.1"/>
    </source>
</evidence>
<feature type="transmembrane region" description="Helical" evidence="1">
    <location>
        <begin position="6"/>
        <end position="25"/>
    </location>
</feature>
<reference evidence="2 3" key="1">
    <citation type="journal article" date="2013" name="Front. Plant Sci.">
        <title>The Reference Genome of the Halophytic Plant Eutrema salsugineum.</title>
        <authorList>
            <person name="Yang R."/>
            <person name="Jarvis D.E."/>
            <person name="Chen H."/>
            <person name="Beilstein M.A."/>
            <person name="Grimwood J."/>
            <person name="Jenkins J."/>
            <person name="Shu S."/>
            <person name="Prochnik S."/>
            <person name="Xin M."/>
            <person name="Ma C."/>
            <person name="Schmutz J."/>
            <person name="Wing R.A."/>
            <person name="Mitchell-Olds T."/>
            <person name="Schumaker K.S."/>
            <person name="Wang X."/>
        </authorList>
    </citation>
    <scope>NUCLEOTIDE SEQUENCE [LARGE SCALE GENOMIC DNA]</scope>
</reference>
<dbReference type="GO" id="GO:0008374">
    <property type="term" value="F:O-acyltransferase activity"/>
    <property type="evidence" value="ECO:0007669"/>
    <property type="project" value="InterPro"/>
</dbReference>
<evidence type="ECO:0000256" key="1">
    <source>
        <dbReference type="SAM" id="Phobius"/>
    </source>
</evidence>
<keyword evidence="1" id="KW-1133">Transmembrane helix</keyword>
<evidence type="ECO:0000313" key="3">
    <source>
        <dbReference type="Proteomes" id="UP000030689"/>
    </source>
</evidence>
<dbReference type="PANTHER" id="PTHR31595:SF46">
    <property type="entry name" value="ACYL-COA--STEROL O-ACYLTRANSFERASE 1"/>
    <property type="match status" value="1"/>
</dbReference>
<keyword evidence="1" id="KW-0812">Transmembrane</keyword>
<dbReference type="GO" id="GO:0006629">
    <property type="term" value="P:lipid metabolic process"/>
    <property type="evidence" value="ECO:0007669"/>
    <property type="project" value="InterPro"/>
</dbReference>
<dbReference type="Gramene" id="ESQ45313">
    <property type="protein sequence ID" value="ESQ45313"/>
    <property type="gene ID" value="EUTSA_v10010933mg"/>
</dbReference>
<sequence>MVSFIKAWGLVIVSLYYAFFVAKLVPKGIRREGPLNNTIKAALFVLPEKAVLTLHAIHTYFALELIPTATATVIQAMSGLELEPQFKRNKLYLATSLQDLWGRRWNLTVTGILRPTVREPTAMWFFLISGLCTTVEITIKKTVPEGGDSRQKSVRF</sequence>